<comment type="caution">
    <text evidence="2">The sequence shown here is derived from an EMBL/GenBank/DDBJ whole genome shotgun (WGS) entry which is preliminary data.</text>
</comment>
<keyword evidence="1" id="KW-0732">Signal</keyword>
<dbReference type="AlphaFoldDB" id="A0A9X4RJE3"/>
<gene>
    <name evidence="2" type="ORF">FEV09_15310</name>
</gene>
<proteinExistence type="predicted"/>
<reference evidence="2" key="1">
    <citation type="submission" date="2019-05" db="EMBL/GenBank/DDBJ databases">
        <title>Whole genome sequencing of Pseudanabaena catenata USMAC16.</title>
        <authorList>
            <person name="Khan Z."/>
            <person name="Omar W.M."/>
            <person name="Convey P."/>
            <person name="Merican F."/>
            <person name="Najimudin N."/>
        </authorList>
    </citation>
    <scope>NUCLEOTIDE SEQUENCE</scope>
    <source>
        <strain evidence="2">USMAC16</strain>
    </source>
</reference>
<keyword evidence="3" id="KW-1185">Reference proteome</keyword>
<dbReference type="RefSeq" id="WP_009628065.1">
    <property type="nucleotide sequence ID" value="NZ_VBTY01000135.1"/>
</dbReference>
<dbReference type="Proteomes" id="UP001152872">
    <property type="component" value="Unassembled WGS sequence"/>
</dbReference>
<evidence type="ECO:0000256" key="1">
    <source>
        <dbReference type="SAM" id="SignalP"/>
    </source>
</evidence>
<evidence type="ECO:0008006" key="4">
    <source>
        <dbReference type="Google" id="ProtNLM"/>
    </source>
</evidence>
<protein>
    <recommendedName>
        <fullName evidence="4">PEP-CTERM sorting domain-containing protein</fullName>
    </recommendedName>
</protein>
<evidence type="ECO:0000313" key="2">
    <source>
        <dbReference type="EMBL" id="MDG3495915.1"/>
    </source>
</evidence>
<accession>A0A9X4RJE3</accession>
<dbReference type="EMBL" id="VBTY01000135">
    <property type="protein sequence ID" value="MDG3495915.1"/>
    <property type="molecule type" value="Genomic_DNA"/>
</dbReference>
<organism evidence="2 3">
    <name type="scientific">Pseudanabaena catenata USMAC16</name>
    <dbReference type="NCBI Taxonomy" id="1855837"/>
    <lineage>
        <taxon>Bacteria</taxon>
        <taxon>Bacillati</taxon>
        <taxon>Cyanobacteriota</taxon>
        <taxon>Cyanophyceae</taxon>
        <taxon>Pseudanabaenales</taxon>
        <taxon>Pseudanabaenaceae</taxon>
        <taxon>Pseudanabaena</taxon>
    </lineage>
</organism>
<sequence length="222" mass="22263">MKYLSSAILSTVGVVAVSFSTGAANAASFSYGDLIISTGALSGAASINFANSTGWSGNYNLVTGSVVNQYANPLGNVGPYSATEPTGASIPGLNSGSATYTFSAPVSSFAFLWGSIDPGNSLTINYNDAPSDTITGALLASKLGLTADGSWTSPTSNAVLTFADDALDKAITSITFQSSTIAFEVAPVPVPVPAIVPGIALAAAFFGGKAIKRNKKANDSVA</sequence>
<feature type="signal peptide" evidence="1">
    <location>
        <begin position="1"/>
        <end position="26"/>
    </location>
</feature>
<feature type="chain" id="PRO_5040908424" description="PEP-CTERM sorting domain-containing protein" evidence="1">
    <location>
        <begin position="27"/>
        <end position="222"/>
    </location>
</feature>
<evidence type="ECO:0000313" key="3">
    <source>
        <dbReference type="Proteomes" id="UP001152872"/>
    </source>
</evidence>
<name>A0A9X4RJE3_9CYAN</name>